<dbReference type="Proteomes" id="UP000325785">
    <property type="component" value="Chromosome"/>
</dbReference>
<accession>A0A5P3A812</accession>
<proteinExistence type="predicted"/>
<dbReference type="RefSeq" id="WP_160325897.1">
    <property type="nucleotide sequence ID" value="NZ_CP031598.1"/>
</dbReference>
<organism evidence="1 2">
    <name type="scientific">Roseovarius indicus</name>
    <dbReference type="NCBI Taxonomy" id="540747"/>
    <lineage>
        <taxon>Bacteria</taxon>
        <taxon>Pseudomonadati</taxon>
        <taxon>Pseudomonadota</taxon>
        <taxon>Alphaproteobacteria</taxon>
        <taxon>Rhodobacterales</taxon>
        <taxon>Roseobacteraceae</taxon>
        <taxon>Roseovarius</taxon>
    </lineage>
</organism>
<name>A0A5P3A812_9RHOB</name>
<protein>
    <submittedName>
        <fullName evidence="1">Uncharacterized protein</fullName>
    </submittedName>
</protein>
<sequence>MQINRHIGHKPNMSVLGDELASLRGNCIGCTGCKGPCAALLEALALPGYVLKGGEA</sequence>
<dbReference type="AlphaFoldDB" id="A0A5P3A812"/>
<evidence type="ECO:0000313" key="2">
    <source>
        <dbReference type="Proteomes" id="UP000325785"/>
    </source>
</evidence>
<gene>
    <name evidence="1" type="ORF">RIdsm_00627</name>
</gene>
<dbReference type="EMBL" id="CP031598">
    <property type="protein sequence ID" value="QEW24843.1"/>
    <property type="molecule type" value="Genomic_DNA"/>
</dbReference>
<evidence type="ECO:0000313" key="1">
    <source>
        <dbReference type="EMBL" id="QEW24843.1"/>
    </source>
</evidence>
<reference evidence="1 2" key="1">
    <citation type="submission" date="2018-08" db="EMBL/GenBank/DDBJ databases">
        <title>Genetic Globetrotter - A new plasmid hitch-hiking vast phylogenetic and geographic distances.</title>
        <authorList>
            <person name="Vollmers J."/>
            <person name="Petersen J."/>
        </authorList>
    </citation>
    <scope>NUCLEOTIDE SEQUENCE [LARGE SCALE GENOMIC DNA]</scope>
    <source>
        <strain evidence="1 2">DSM 26383</strain>
    </source>
</reference>
<dbReference type="KEGG" id="rid:RIdsm_00627"/>